<evidence type="ECO:0000256" key="5">
    <source>
        <dbReference type="ARBA" id="ARBA00023235"/>
    </source>
</evidence>
<dbReference type="CDD" id="cd17932">
    <property type="entry name" value="DEXQc_UvrD"/>
    <property type="match status" value="1"/>
</dbReference>
<evidence type="ECO:0000259" key="10">
    <source>
        <dbReference type="PROSITE" id="PS51198"/>
    </source>
</evidence>
<dbReference type="GO" id="GO:0043138">
    <property type="term" value="F:3'-5' DNA helicase activity"/>
    <property type="evidence" value="ECO:0007669"/>
    <property type="project" value="UniProtKB-EC"/>
</dbReference>
<keyword evidence="1 9" id="KW-0547">Nucleotide-binding</keyword>
<accession>A0A388TFF7</accession>
<dbReference type="PANTHER" id="PTHR11070:SF63">
    <property type="entry name" value="DNA HELICASE IV"/>
    <property type="match status" value="1"/>
</dbReference>
<dbReference type="InterPro" id="IPR014016">
    <property type="entry name" value="UvrD-like_ATP-bd"/>
</dbReference>
<dbReference type="InterPro" id="IPR000212">
    <property type="entry name" value="DNA_helicase_UvrD/REP"/>
</dbReference>
<keyword evidence="12" id="KW-1185">Reference proteome</keyword>
<comment type="catalytic activity">
    <reaction evidence="6">
        <text>Couples ATP hydrolysis with the unwinding of duplex DNA by translocating in the 3'-5' direction.</text>
        <dbReference type="EC" id="5.6.2.4"/>
    </reaction>
</comment>
<dbReference type="AlphaFoldDB" id="A0A388TFF7"/>
<dbReference type="EMBL" id="BGZO01000002">
    <property type="protein sequence ID" value="GBR75469.1"/>
    <property type="molecule type" value="Genomic_DNA"/>
</dbReference>
<dbReference type="PANTHER" id="PTHR11070">
    <property type="entry name" value="UVRD / RECB / PCRA DNA HELICASE FAMILY MEMBER"/>
    <property type="match status" value="1"/>
</dbReference>
<evidence type="ECO:0000256" key="2">
    <source>
        <dbReference type="ARBA" id="ARBA00022801"/>
    </source>
</evidence>
<dbReference type="Gene3D" id="3.40.50.300">
    <property type="entry name" value="P-loop containing nucleotide triphosphate hydrolases"/>
    <property type="match status" value="3"/>
</dbReference>
<sequence>MFIVLAKFWQKYRRQRLVYQAHLRKIRRLLDVPSEYITRPATQKLAVEYAPSQKYFQRRRLIFRWSIRCFLRYMADFDRGSARLNQKFLRRELKTHRKLFDNIAGKSLDSQQRRAIVTDEHSNLILAGAGSGKTLTIAGKVQYLARTKGIDPQKILVLSFTRKAVQELQERIVNKLGVNIQVWTFHQLGLRILRQHGRPSLAEESLLSQIVRNYFAQVLPQNSASFLNALRLIGSTPRDTAELTRLQKQAADWQSADWPLAKLAQLSCTFLNLLKSSGRTPADLTAPPASADAPKSRAALFLEILPPLFELYQATLTAQNKIDFHDMINLAAQLVRERGSPAPYQYIIVDEYQDISLSRFQLIKAIREKTSAKLICVGDDWQSIYRFAGSEISLFTDFQRQAGQAALLRIERTYRNSQNLINIAARFIQANPAQLKKKLYSRQRIRQPLRVIKYAKGQERSALEQAILNIIEEYGEQKSLLILGRHYRDIQEFLPDCRDKSRYQLFQFNAASGEVIYARRPKLKINYLTAHKAKGLEADNVIVLNLSERALGFPNQITDDPLLSLVLAKAEGFPLAEERRLFYVAITRTRHTVYLLAPRQKPSCFVTECAAYRDVRVSELARGDKPLICPRCQTGHLTIFTRRGHQFWGCENQPWCGYKLVNYL</sequence>
<dbReference type="PROSITE" id="PS51198">
    <property type="entry name" value="UVRD_HELICASE_ATP_BIND"/>
    <property type="match status" value="1"/>
</dbReference>
<protein>
    <recommendedName>
        <fullName evidence="7">DNA 3'-5' helicase</fullName>
        <ecNumber evidence="7">5.6.2.4</ecNumber>
    </recommendedName>
</protein>
<evidence type="ECO:0000256" key="4">
    <source>
        <dbReference type="ARBA" id="ARBA00022840"/>
    </source>
</evidence>
<reference evidence="11 12" key="1">
    <citation type="journal article" date="2019" name="ISME J.">
        <title>Genome analyses of uncultured TG2/ZB3 bacteria in 'Margulisbacteria' specifically attached to ectosymbiotic spirochetes of protists in the termite gut.</title>
        <authorList>
            <person name="Utami Y.D."/>
            <person name="Kuwahara H."/>
            <person name="Igai K."/>
            <person name="Murakami T."/>
            <person name="Sugaya K."/>
            <person name="Morikawa T."/>
            <person name="Nagura Y."/>
            <person name="Yuki M."/>
            <person name="Deevong P."/>
            <person name="Inoue T."/>
            <person name="Kihara K."/>
            <person name="Lo N."/>
            <person name="Yamada A."/>
            <person name="Ohkuma M."/>
            <person name="Hongoh Y."/>
        </authorList>
    </citation>
    <scope>NUCLEOTIDE SEQUENCE [LARGE SCALE GENOMIC DNA]</scope>
    <source>
        <strain evidence="11">NkOx7-02</strain>
    </source>
</reference>
<dbReference type="Pfam" id="PF00580">
    <property type="entry name" value="UvrD-helicase"/>
    <property type="match status" value="1"/>
</dbReference>
<evidence type="ECO:0000256" key="8">
    <source>
        <dbReference type="ARBA" id="ARBA00048988"/>
    </source>
</evidence>
<dbReference type="GO" id="GO:0003677">
    <property type="term" value="F:DNA binding"/>
    <property type="evidence" value="ECO:0007669"/>
    <property type="project" value="InterPro"/>
</dbReference>
<feature type="domain" description="UvrD-like helicase ATP-binding" evidence="10">
    <location>
        <begin position="106"/>
        <end position="417"/>
    </location>
</feature>
<evidence type="ECO:0000256" key="3">
    <source>
        <dbReference type="ARBA" id="ARBA00022806"/>
    </source>
</evidence>
<comment type="caution">
    <text evidence="11">The sequence shown here is derived from an EMBL/GenBank/DDBJ whole genome shotgun (WGS) entry which is preliminary data.</text>
</comment>
<evidence type="ECO:0000256" key="9">
    <source>
        <dbReference type="PROSITE-ProRule" id="PRU00560"/>
    </source>
</evidence>
<dbReference type="GO" id="GO:0016887">
    <property type="term" value="F:ATP hydrolysis activity"/>
    <property type="evidence" value="ECO:0007669"/>
    <property type="project" value="RHEA"/>
</dbReference>
<evidence type="ECO:0000256" key="1">
    <source>
        <dbReference type="ARBA" id="ARBA00022741"/>
    </source>
</evidence>
<evidence type="ECO:0000256" key="7">
    <source>
        <dbReference type="ARBA" id="ARBA00034808"/>
    </source>
</evidence>
<dbReference type="GO" id="GO:0000725">
    <property type="term" value="P:recombinational repair"/>
    <property type="evidence" value="ECO:0007669"/>
    <property type="project" value="TreeGrafter"/>
</dbReference>
<comment type="catalytic activity">
    <reaction evidence="8">
        <text>ATP + H2O = ADP + phosphate + H(+)</text>
        <dbReference type="Rhea" id="RHEA:13065"/>
        <dbReference type="ChEBI" id="CHEBI:15377"/>
        <dbReference type="ChEBI" id="CHEBI:15378"/>
        <dbReference type="ChEBI" id="CHEBI:30616"/>
        <dbReference type="ChEBI" id="CHEBI:43474"/>
        <dbReference type="ChEBI" id="CHEBI:456216"/>
        <dbReference type="EC" id="5.6.2.4"/>
    </reaction>
</comment>
<name>A0A388TFF7_9BACT</name>
<evidence type="ECO:0000313" key="12">
    <source>
        <dbReference type="Proteomes" id="UP000275925"/>
    </source>
</evidence>
<dbReference type="SUPFAM" id="SSF52540">
    <property type="entry name" value="P-loop containing nucleoside triphosphate hydrolases"/>
    <property type="match status" value="1"/>
</dbReference>
<dbReference type="Pfam" id="PF13361">
    <property type="entry name" value="UvrD_C"/>
    <property type="match status" value="1"/>
</dbReference>
<dbReference type="Proteomes" id="UP000275925">
    <property type="component" value="Unassembled WGS sequence"/>
</dbReference>
<evidence type="ECO:0000256" key="6">
    <source>
        <dbReference type="ARBA" id="ARBA00034617"/>
    </source>
</evidence>
<proteinExistence type="predicted"/>
<dbReference type="InterPro" id="IPR027417">
    <property type="entry name" value="P-loop_NTPase"/>
</dbReference>
<organism evidence="11 12">
    <name type="scientific">Candidatus Termititenax persephonae</name>
    <dbReference type="NCBI Taxonomy" id="2218525"/>
    <lineage>
        <taxon>Bacteria</taxon>
        <taxon>Bacillati</taxon>
        <taxon>Candidatus Margulisiibacteriota</taxon>
        <taxon>Candidatus Termititenacia</taxon>
        <taxon>Candidatus Termititenacales</taxon>
        <taxon>Candidatus Termititenacaceae</taxon>
        <taxon>Candidatus Termititenax</taxon>
    </lineage>
</organism>
<keyword evidence="3 9" id="KW-0347">Helicase</keyword>
<gene>
    <name evidence="11" type="ORF">NO2_0143</name>
</gene>
<dbReference type="InterPro" id="IPR014017">
    <property type="entry name" value="DNA_helicase_UvrD-like_C"/>
</dbReference>
<keyword evidence="4 9" id="KW-0067">ATP-binding</keyword>
<evidence type="ECO:0000313" key="11">
    <source>
        <dbReference type="EMBL" id="GBR75469.1"/>
    </source>
</evidence>
<keyword evidence="2 9" id="KW-0378">Hydrolase</keyword>
<dbReference type="GO" id="GO:0005524">
    <property type="term" value="F:ATP binding"/>
    <property type="evidence" value="ECO:0007669"/>
    <property type="project" value="UniProtKB-UniRule"/>
</dbReference>
<dbReference type="GO" id="GO:0005829">
    <property type="term" value="C:cytosol"/>
    <property type="evidence" value="ECO:0007669"/>
    <property type="project" value="TreeGrafter"/>
</dbReference>
<keyword evidence="5" id="KW-0413">Isomerase</keyword>
<feature type="binding site" evidence="9">
    <location>
        <begin position="127"/>
        <end position="134"/>
    </location>
    <ligand>
        <name>ATP</name>
        <dbReference type="ChEBI" id="CHEBI:30616"/>
    </ligand>
</feature>
<dbReference type="EC" id="5.6.2.4" evidence="7"/>